<dbReference type="EMBL" id="CAJOBF010000404">
    <property type="protein sequence ID" value="CAF3812141.1"/>
    <property type="molecule type" value="Genomic_DNA"/>
</dbReference>
<accession>A0A816WP28</accession>
<organism evidence="1 3">
    <name type="scientific">Rotaria magnacalcarata</name>
    <dbReference type="NCBI Taxonomy" id="392030"/>
    <lineage>
        <taxon>Eukaryota</taxon>
        <taxon>Metazoa</taxon>
        <taxon>Spiralia</taxon>
        <taxon>Gnathifera</taxon>
        <taxon>Rotifera</taxon>
        <taxon>Eurotatoria</taxon>
        <taxon>Bdelloidea</taxon>
        <taxon>Philodinida</taxon>
        <taxon>Philodinidae</taxon>
        <taxon>Rotaria</taxon>
    </lineage>
</organism>
<gene>
    <name evidence="2" type="ORF">UXM345_LOCUS5442</name>
    <name evidence="1" type="ORF">XDN619_LOCUS25381</name>
</gene>
<protein>
    <submittedName>
        <fullName evidence="1">Uncharacterized protein</fullName>
    </submittedName>
</protein>
<proteinExistence type="predicted"/>
<reference evidence="1" key="1">
    <citation type="submission" date="2021-02" db="EMBL/GenBank/DDBJ databases">
        <authorList>
            <person name="Nowell W R."/>
        </authorList>
    </citation>
    <scope>NUCLEOTIDE SEQUENCE</scope>
</reference>
<evidence type="ECO:0000313" key="2">
    <source>
        <dbReference type="EMBL" id="CAF3812141.1"/>
    </source>
</evidence>
<evidence type="ECO:0000313" key="1">
    <source>
        <dbReference type="EMBL" id="CAF2134428.1"/>
    </source>
</evidence>
<dbReference type="Proteomes" id="UP000663887">
    <property type="component" value="Unassembled WGS sequence"/>
</dbReference>
<evidence type="ECO:0000313" key="3">
    <source>
        <dbReference type="Proteomes" id="UP000663887"/>
    </source>
</evidence>
<sequence length="96" mass="11034">MSSNESLFNSLTHEDRELFDSYKHSINSRIHETFSSIPTDYEVKPLSIHRQLDCDTFYTYKVALPDHQIAEVSFHLGGKRAVPLIGPPHFEITKSD</sequence>
<comment type="caution">
    <text evidence="1">The sequence shown here is derived from an EMBL/GenBank/DDBJ whole genome shotgun (WGS) entry which is preliminary data.</text>
</comment>
<name>A0A816WP28_9BILA</name>
<dbReference type="AlphaFoldDB" id="A0A816WP28"/>
<dbReference type="EMBL" id="CAJNRG010011679">
    <property type="protein sequence ID" value="CAF2134428.1"/>
    <property type="molecule type" value="Genomic_DNA"/>
</dbReference>
<dbReference type="Proteomes" id="UP000663842">
    <property type="component" value="Unassembled WGS sequence"/>
</dbReference>